<reference evidence="2" key="1">
    <citation type="submission" date="2021-02" db="EMBL/GenBank/DDBJ databases">
        <authorList>
            <person name="Palmer J.M."/>
        </authorList>
    </citation>
    <scope>NUCLEOTIDE SEQUENCE</scope>
    <source>
        <strain evidence="2">SCRP734</strain>
    </source>
</reference>
<gene>
    <name evidence="2" type="ORF">PHYPSEUDO_013213</name>
</gene>
<feature type="compositionally biased region" description="Polar residues" evidence="1">
    <location>
        <begin position="156"/>
        <end position="167"/>
    </location>
</feature>
<proteinExistence type="predicted"/>
<accession>A0A8T1V8X4</accession>
<dbReference type="Proteomes" id="UP000694044">
    <property type="component" value="Unassembled WGS sequence"/>
</dbReference>
<keyword evidence="3" id="KW-1185">Reference proteome</keyword>
<evidence type="ECO:0000313" key="2">
    <source>
        <dbReference type="EMBL" id="KAG7376529.1"/>
    </source>
</evidence>
<feature type="region of interest" description="Disordered" evidence="1">
    <location>
        <begin position="1"/>
        <end position="33"/>
    </location>
</feature>
<feature type="region of interest" description="Disordered" evidence="1">
    <location>
        <begin position="121"/>
        <end position="167"/>
    </location>
</feature>
<name>A0A8T1V8X4_9STRA</name>
<comment type="caution">
    <text evidence="2">The sequence shown here is derived from an EMBL/GenBank/DDBJ whole genome shotgun (WGS) entry which is preliminary data.</text>
</comment>
<dbReference type="AlphaFoldDB" id="A0A8T1V8X4"/>
<dbReference type="EMBL" id="JAGDFM010000675">
    <property type="protein sequence ID" value="KAG7376529.1"/>
    <property type="molecule type" value="Genomic_DNA"/>
</dbReference>
<evidence type="ECO:0000256" key="1">
    <source>
        <dbReference type="SAM" id="MobiDB-lite"/>
    </source>
</evidence>
<organism evidence="2 3">
    <name type="scientific">Phytophthora pseudosyringae</name>
    <dbReference type="NCBI Taxonomy" id="221518"/>
    <lineage>
        <taxon>Eukaryota</taxon>
        <taxon>Sar</taxon>
        <taxon>Stramenopiles</taxon>
        <taxon>Oomycota</taxon>
        <taxon>Peronosporomycetes</taxon>
        <taxon>Peronosporales</taxon>
        <taxon>Peronosporaceae</taxon>
        <taxon>Phytophthora</taxon>
    </lineage>
</organism>
<feature type="compositionally biased region" description="Basic and acidic residues" evidence="1">
    <location>
        <begin position="123"/>
        <end position="133"/>
    </location>
</feature>
<evidence type="ECO:0000313" key="3">
    <source>
        <dbReference type="Proteomes" id="UP000694044"/>
    </source>
</evidence>
<sequence>MECARLPRAASEMPSPRGGGAGKRGISSSSGRPSLALCTAPASLEIHRPTVSHVSAGPGVARAVRALPSAPCQALPKKARNASKFALAWCMYAADSTCVGGCEREPEIGGNDYLRLAVAARGPVDRRRRERTPPHGRRKKETGTRFNTARHGQAPAASNRTAGRSSR</sequence>
<protein>
    <submittedName>
        <fullName evidence="2">Uncharacterized protein</fullName>
    </submittedName>
</protein>